<organism evidence="4">
    <name type="scientific">Caenorhabditis brenneri</name>
    <name type="common">Nematode worm</name>
    <dbReference type="NCBI Taxonomy" id="135651"/>
    <lineage>
        <taxon>Eukaryota</taxon>
        <taxon>Metazoa</taxon>
        <taxon>Ecdysozoa</taxon>
        <taxon>Nematoda</taxon>
        <taxon>Chromadorea</taxon>
        <taxon>Rhabditida</taxon>
        <taxon>Rhabditina</taxon>
        <taxon>Rhabditomorpha</taxon>
        <taxon>Rhabditoidea</taxon>
        <taxon>Rhabditidae</taxon>
        <taxon>Peloderinae</taxon>
        <taxon>Caenorhabditis</taxon>
    </lineage>
</organism>
<feature type="signal peptide" evidence="2">
    <location>
        <begin position="1"/>
        <end position="22"/>
    </location>
</feature>
<evidence type="ECO:0000313" key="4">
    <source>
        <dbReference type="Proteomes" id="UP000008068"/>
    </source>
</evidence>
<dbReference type="InParanoid" id="G0N7F8"/>
<feature type="region of interest" description="Disordered" evidence="1">
    <location>
        <begin position="26"/>
        <end position="74"/>
    </location>
</feature>
<evidence type="ECO:0008006" key="5">
    <source>
        <dbReference type="Google" id="ProtNLM"/>
    </source>
</evidence>
<keyword evidence="4" id="KW-1185">Reference proteome</keyword>
<feature type="compositionally biased region" description="Low complexity" evidence="1">
    <location>
        <begin position="27"/>
        <end position="53"/>
    </location>
</feature>
<dbReference type="OrthoDB" id="10338325at2759"/>
<dbReference type="Proteomes" id="UP000008068">
    <property type="component" value="Unassembled WGS sequence"/>
</dbReference>
<dbReference type="AlphaFoldDB" id="G0N7F8"/>
<protein>
    <recommendedName>
        <fullName evidence="5">SCP domain-containing protein</fullName>
    </recommendedName>
</protein>
<keyword evidence="2" id="KW-0732">Signal</keyword>
<dbReference type="eggNOG" id="ENOG502RACV">
    <property type="taxonomic scope" value="Eukaryota"/>
</dbReference>
<sequence length="271" mass="29921">MRVDIVSTSILLVVLLSRPSWADDASTPIEVTTEPIPTEAATDAATEATSEAPTEPPTFPPTAPPTVPPTVPPTTPQPVETTTLNANITLIDEVQKNAFITNTNLLREKHLMGRYAYRWTWDDSLVQSAMTRIIPSCEVTLDHTDVIKELVLDAEEWKKTRRDKKSFVQPLRQIIYTKGAARVGCVERSGCGDGTKNKVYFCHFGPSKFSSDPDFDKGSENCVYDETYSALCVDSAAPIETTPIPVIYKYVKAAMRVDVMMIIGMVATMIM</sequence>
<name>G0N7F8_CAEBE</name>
<accession>G0N7F8</accession>
<dbReference type="EMBL" id="GL379847">
    <property type="protein sequence ID" value="EGT54731.1"/>
    <property type="molecule type" value="Genomic_DNA"/>
</dbReference>
<reference evidence="4" key="1">
    <citation type="submission" date="2011-07" db="EMBL/GenBank/DDBJ databases">
        <authorList>
            <consortium name="Caenorhabditis brenneri Sequencing and Analysis Consortium"/>
            <person name="Wilson R.K."/>
        </authorList>
    </citation>
    <scope>NUCLEOTIDE SEQUENCE [LARGE SCALE GENOMIC DNA]</scope>
    <source>
        <strain evidence="4">PB2801</strain>
    </source>
</reference>
<proteinExistence type="predicted"/>
<gene>
    <name evidence="3" type="ORF">CAEBREN_05739</name>
</gene>
<feature type="compositionally biased region" description="Pro residues" evidence="1">
    <location>
        <begin position="54"/>
        <end position="74"/>
    </location>
</feature>
<evidence type="ECO:0000256" key="1">
    <source>
        <dbReference type="SAM" id="MobiDB-lite"/>
    </source>
</evidence>
<evidence type="ECO:0000256" key="2">
    <source>
        <dbReference type="SAM" id="SignalP"/>
    </source>
</evidence>
<feature type="chain" id="PRO_5003404777" description="SCP domain-containing protein" evidence="2">
    <location>
        <begin position="23"/>
        <end position="271"/>
    </location>
</feature>
<dbReference type="OMA" id="WADDAST"/>
<evidence type="ECO:0000313" key="3">
    <source>
        <dbReference type="EMBL" id="EGT54731.1"/>
    </source>
</evidence>
<dbReference type="HOGENOM" id="CLU_922093_0_0_1"/>